<dbReference type="PANTHER" id="PTHR37950:SF1">
    <property type="entry name" value="4-HYDROXYPHENYLACETATE CATABOLISM PROTEIN"/>
    <property type="match status" value="1"/>
</dbReference>
<sequence length="129" mass="14798">MPHFIAEYTDNIKGRTDMRAMLRKVNQILIAQNGVFPIGGIRARAIELNDYVMADDEEDYAFVHATLKIGAGRDEQVKRQTCDALFEMMKEHFAPLFASGYFALSMELYEFEEGGTYKHNNVHARFKKA</sequence>
<dbReference type="STRING" id="80876.SAMN05421779_10541"/>
<keyword evidence="1" id="KW-0413">Isomerase</keyword>
<dbReference type="Gene3D" id="3.30.429.10">
    <property type="entry name" value="Macrophage Migration Inhibitory Factor"/>
    <property type="match status" value="1"/>
</dbReference>
<reference evidence="1 2" key="1">
    <citation type="submission" date="2017-01" db="EMBL/GenBank/DDBJ databases">
        <authorList>
            <person name="Mah S.A."/>
            <person name="Swanson W.J."/>
            <person name="Moy G.W."/>
            <person name="Vacquier V.D."/>
        </authorList>
    </citation>
    <scope>NUCLEOTIDE SEQUENCE [LARGE SCALE GENOMIC DNA]</scope>
    <source>
        <strain evidence="1 2">DSM 11589</strain>
    </source>
</reference>
<keyword evidence="2" id="KW-1185">Reference proteome</keyword>
<gene>
    <name evidence="1" type="ORF">SAMN05421779_10541</name>
</gene>
<dbReference type="RefSeq" id="WP_076400987.1">
    <property type="nucleotide sequence ID" value="NZ_FTOA01000005.1"/>
</dbReference>
<dbReference type="InterPro" id="IPR004220">
    <property type="entry name" value="5-COMe_2-OHmuconate_Isoase"/>
</dbReference>
<proteinExistence type="predicted"/>
<dbReference type="Proteomes" id="UP000185678">
    <property type="component" value="Unassembled WGS sequence"/>
</dbReference>
<dbReference type="InterPro" id="IPR014347">
    <property type="entry name" value="Tautomerase/MIF_sf"/>
</dbReference>
<dbReference type="GO" id="GO:0008704">
    <property type="term" value="F:5-carboxymethyl-2-hydroxymuconate delta-isomerase activity"/>
    <property type="evidence" value="ECO:0007669"/>
    <property type="project" value="InterPro"/>
</dbReference>
<accession>A0A1N7NDD5</accession>
<dbReference type="AlphaFoldDB" id="A0A1N7NDD5"/>
<evidence type="ECO:0000313" key="2">
    <source>
        <dbReference type="Proteomes" id="UP000185678"/>
    </source>
</evidence>
<protein>
    <submittedName>
        <fullName evidence="1">5-carboxymethyl-2-hydroxymuconate delta isomerase</fullName>
    </submittedName>
</protein>
<name>A0A1N7NDD5_9PROT</name>
<dbReference type="OrthoDB" id="9814215at2"/>
<organism evidence="1 2">
    <name type="scientific">Insolitispirillum peregrinum</name>
    <dbReference type="NCBI Taxonomy" id="80876"/>
    <lineage>
        <taxon>Bacteria</taxon>
        <taxon>Pseudomonadati</taxon>
        <taxon>Pseudomonadota</taxon>
        <taxon>Alphaproteobacteria</taxon>
        <taxon>Rhodospirillales</taxon>
        <taxon>Novispirillaceae</taxon>
        <taxon>Insolitispirillum</taxon>
    </lineage>
</organism>
<dbReference type="EMBL" id="FTOA01000005">
    <property type="protein sequence ID" value="SIS96330.1"/>
    <property type="molecule type" value="Genomic_DNA"/>
</dbReference>
<dbReference type="Pfam" id="PF02962">
    <property type="entry name" value="CHMI"/>
    <property type="match status" value="1"/>
</dbReference>
<dbReference type="SUPFAM" id="SSF55331">
    <property type="entry name" value="Tautomerase/MIF"/>
    <property type="match status" value="1"/>
</dbReference>
<evidence type="ECO:0000313" key="1">
    <source>
        <dbReference type="EMBL" id="SIS96330.1"/>
    </source>
</evidence>
<dbReference type="PANTHER" id="PTHR37950">
    <property type="entry name" value="4-HYDROXYPHENYLACETATE CATABOLISM PROTEIN"/>
    <property type="match status" value="1"/>
</dbReference>
<dbReference type="CDD" id="cd00580">
    <property type="entry name" value="CHMI"/>
    <property type="match status" value="1"/>
</dbReference>